<dbReference type="SUPFAM" id="SSF88723">
    <property type="entry name" value="PIN domain-like"/>
    <property type="match status" value="1"/>
</dbReference>
<evidence type="ECO:0000256" key="2">
    <source>
        <dbReference type="ARBA" id="ARBA00022801"/>
    </source>
</evidence>
<dbReference type="SMART" id="SM00279">
    <property type="entry name" value="HhH2"/>
    <property type="match status" value="1"/>
</dbReference>
<organism evidence="8 9">
    <name type="scientific">Geodermatophilus dictyosporus</name>
    <dbReference type="NCBI Taxonomy" id="1523247"/>
    <lineage>
        <taxon>Bacteria</taxon>
        <taxon>Bacillati</taxon>
        <taxon>Actinomycetota</taxon>
        <taxon>Actinomycetes</taxon>
        <taxon>Geodermatophilales</taxon>
        <taxon>Geodermatophilaceae</taxon>
        <taxon>Geodermatophilus</taxon>
    </lineage>
</organism>
<reference evidence="9" key="1">
    <citation type="submission" date="2016-10" db="EMBL/GenBank/DDBJ databases">
        <authorList>
            <person name="Varghese N."/>
            <person name="Submissions S."/>
        </authorList>
    </citation>
    <scope>NUCLEOTIDE SEQUENCE [LARGE SCALE GENOMIC DNA]</scope>
    <source>
        <strain evidence="9">DSM 44208</strain>
    </source>
</reference>
<name>A0A1I5JWD0_9ACTN</name>
<dbReference type="CDD" id="cd09898">
    <property type="entry name" value="H3TH_53EXO"/>
    <property type="match status" value="1"/>
</dbReference>
<dbReference type="RefSeq" id="WP_091107426.1">
    <property type="nucleotide sequence ID" value="NZ_FOWQ01000001.1"/>
</dbReference>
<dbReference type="SUPFAM" id="SSF47807">
    <property type="entry name" value="5' to 3' exonuclease, C-terminal subdomain"/>
    <property type="match status" value="1"/>
</dbReference>
<dbReference type="InterPro" id="IPR020046">
    <property type="entry name" value="5-3_exonucl_a-hlix_arch_N"/>
</dbReference>
<evidence type="ECO:0000313" key="8">
    <source>
        <dbReference type="EMBL" id="SFO76691.1"/>
    </source>
</evidence>
<dbReference type="InterPro" id="IPR002421">
    <property type="entry name" value="5-3_exonuclease"/>
</dbReference>
<dbReference type="PANTHER" id="PTHR42646:SF2">
    <property type="entry name" value="5'-3' EXONUCLEASE FAMILY PROTEIN"/>
    <property type="match status" value="1"/>
</dbReference>
<dbReference type="Proteomes" id="UP000198857">
    <property type="component" value="Unassembled WGS sequence"/>
</dbReference>
<evidence type="ECO:0000256" key="3">
    <source>
        <dbReference type="ARBA" id="ARBA00022839"/>
    </source>
</evidence>
<dbReference type="Pfam" id="PF01367">
    <property type="entry name" value="5_3_exonuc"/>
    <property type="match status" value="1"/>
</dbReference>
<evidence type="ECO:0000256" key="4">
    <source>
        <dbReference type="ARBA" id="ARBA00023125"/>
    </source>
</evidence>
<keyword evidence="4" id="KW-0238">DNA-binding</keyword>
<dbReference type="Gene3D" id="1.10.150.20">
    <property type="entry name" value="5' to 3' exonuclease, C-terminal subdomain"/>
    <property type="match status" value="1"/>
</dbReference>
<dbReference type="InterPro" id="IPR008918">
    <property type="entry name" value="HhH2"/>
</dbReference>
<dbReference type="PANTHER" id="PTHR42646">
    <property type="entry name" value="FLAP ENDONUCLEASE XNI"/>
    <property type="match status" value="1"/>
</dbReference>
<protein>
    <recommendedName>
        <fullName evidence="6">5'-3' exonuclease</fullName>
    </recommendedName>
</protein>
<evidence type="ECO:0000256" key="5">
    <source>
        <dbReference type="ARBA" id="ARBA00049957"/>
    </source>
</evidence>
<dbReference type="InterPro" id="IPR020045">
    <property type="entry name" value="DNA_polI_H3TH"/>
</dbReference>
<dbReference type="EMBL" id="FOWQ01000001">
    <property type="protein sequence ID" value="SFO76691.1"/>
    <property type="molecule type" value="Genomic_DNA"/>
</dbReference>
<keyword evidence="2" id="KW-0378">Hydrolase</keyword>
<dbReference type="Pfam" id="PF02739">
    <property type="entry name" value="5_3_exonuc_N"/>
    <property type="match status" value="1"/>
</dbReference>
<dbReference type="SMART" id="SM00475">
    <property type="entry name" value="53EXOc"/>
    <property type="match status" value="1"/>
</dbReference>
<dbReference type="GO" id="GO:0033567">
    <property type="term" value="P:DNA replication, Okazaki fragment processing"/>
    <property type="evidence" value="ECO:0007669"/>
    <property type="project" value="InterPro"/>
</dbReference>
<gene>
    <name evidence="8" type="ORF">SAMN05660464_1064</name>
</gene>
<dbReference type="InterPro" id="IPR038969">
    <property type="entry name" value="FEN"/>
</dbReference>
<accession>A0A1I5JWD0</accession>
<dbReference type="GO" id="GO:0008409">
    <property type="term" value="F:5'-3' exonuclease activity"/>
    <property type="evidence" value="ECO:0007669"/>
    <property type="project" value="InterPro"/>
</dbReference>
<evidence type="ECO:0000259" key="7">
    <source>
        <dbReference type="SMART" id="SM00475"/>
    </source>
</evidence>
<keyword evidence="1" id="KW-0540">Nuclease</keyword>
<evidence type="ECO:0000256" key="1">
    <source>
        <dbReference type="ARBA" id="ARBA00022722"/>
    </source>
</evidence>
<keyword evidence="3 8" id="KW-0269">Exonuclease</keyword>
<dbReference type="Gene3D" id="3.40.50.1010">
    <property type="entry name" value="5'-nuclease"/>
    <property type="match status" value="1"/>
</dbReference>
<dbReference type="CDD" id="cd09859">
    <property type="entry name" value="PIN_53EXO"/>
    <property type="match status" value="1"/>
</dbReference>
<feature type="domain" description="5'-3' exonuclease" evidence="7">
    <location>
        <begin position="1"/>
        <end position="269"/>
    </location>
</feature>
<dbReference type="InterPro" id="IPR036279">
    <property type="entry name" value="5-3_exonuclease_C_sf"/>
</dbReference>
<dbReference type="OrthoDB" id="9806424at2"/>
<dbReference type="InterPro" id="IPR029060">
    <property type="entry name" value="PIN-like_dom_sf"/>
</dbReference>
<proteinExistence type="predicted"/>
<dbReference type="GO" id="GO:0017108">
    <property type="term" value="F:5'-flap endonuclease activity"/>
    <property type="evidence" value="ECO:0007669"/>
    <property type="project" value="InterPro"/>
</dbReference>
<dbReference type="STRING" id="1523247.SAMN05660464_1064"/>
<keyword evidence="9" id="KW-1185">Reference proteome</keyword>
<sequence>MLLDAASLYFRAFYGVPTSVTAPDGRPVNAVRGFLDMTARLLTAHTPTRLVACWDDDWRPAFRVEALPSYKAHRLSPDGGEETPAELGPQVPVLVDVLAAAGIARVGAPGYEADDVIGTLATRAHGPVDVVTGDRDLFQLVDDARGVRVLYTNRGIADIEVVDEAAVAARYGIPGRAYADFAVLRGDPSDGLPGVAGIGAKTAAALVTEFGDLAGIRAAATRTAVPRAPLTAAVLKRLHAGADYLDAAPVVVAVARDIDLPPVEGALPSRPADAGALAALADAHGLRSSLGRLGAALGWRADVLDR</sequence>
<evidence type="ECO:0000256" key="6">
    <source>
        <dbReference type="ARBA" id="ARBA00050026"/>
    </source>
</evidence>
<dbReference type="AlphaFoldDB" id="A0A1I5JWD0"/>
<evidence type="ECO:0000313" key="9">
    <source>
        <dbReference type="Proteomes" id="UP000198857"/>
    </source>
</evidence>
<dbReference type="GO" id="GO:0003677">
    <property type="term" value="F:DNA binding"/>
    <property type="evidence" value="ECO:0007669"/>
    <property type="project" value="UniProtKB-KW"/>
</dbReference>
<comment type="function">
    <text evidence="5">5'-3' exonuclease acting preferentially on double-stranded DNA.</text>
</comment>